<dbReference type="RefSeq" id="WP_067586557.1">
    <property type="nucleotide sequence ID" value="NZ_FOWC01000003.1"/>
</dbReference>
<gene>
    <name evidence="1" type="ORF">G3I59_08840</name>
</gene>
<organism evidence="1 2">
    <name type="scientific">Amycolatopsis rubida</name>
    <dbReference type="NCBI Taxonomy" id="112413"/>
    <lineage>
        <taxon>Bacteria</taxon>
        <taxon>Bacillati</taxon>
        <taxon>Actinomycetota</taxon>
        <taxon>Actinomycetes</taxon>
        <taxon>Pseudonocardiales</taxon>
        <taxon>Pseudonocardiaceae</taxon>
        <taxon>Amycolatopsis</taxon>
    </lineage>
</organism>
<dbReference type="Proteomes" id="UP000470404">
    <property type="component" value="Unassembled WGS sequence"/>
</dbReference>
<dbReference type="EMBL" id="JAAGNC010000059">
    <property type="protein sequence ID" value="NEC55697.1"/>
    <property type="molecule type" value="Genomic_DNA"/>
</dbReference>
<protein>
    <submittedName>
        <fullName evidence="1">Uncharacterized protein</fullName>
    </submittedName>
</protein>
<sequence>MSPAVDTPVGPTTREKGITMTYAPGNEWTRFGRGNEWTRCQGNEWIRRGNEWDRRRGNEWTR</sequence>
<reference evidence="1 2" key="1">
    <citation type="submission" date="2020-01" db="EMBL/GenBank/DDBJ databases">
        <title>Insect and environment-associated Actinomycetes.</title>
        <authorList>
            <person name="Currrie C."/>
            <person name="Chevrette M."/>
            <person name="Carlson C."/>
            <person name="Stubbendieck R."/>
            <person name="Wendt-Pienkowski E."/>
        </authorList>
    </citation>
    <scope>NUCLEOTIDE SEQUENCE [LARGE SCALE GENOMIC DNA]</scope>
    <source>
        <strain evidence="1 2">SID8386</strain>
    </source>
</reference>
<accession>A0ABX0BQU5</accession>
<comment type="caution">
    <text evidence="1">The sequence shown here is derived from an EMBL/GenBank/DDBJ whole genome shotgun (WGS) entry which is preliminary data.</text>
</comment>
<evidence type="ECO:0000313" key="1">
    <source>
        <dbReference type="EMBL" id="NEC55697.1"/>
    </source>
</evidence>
<name>A0ABX0BQU5_9PSEU</name>
<evidence type="ECO:0000313" key="2">
    <source>
        <dbReference type="Proteomes" id="UP000470404"/>
    </source>
</evidence>
<proteinExistence type="predicted"/>
<keyword evidence="2" id="KW-1185">Reference proteome</keyword>